<accession>A0A6P2CCM1</accession>
<dbReference type="AlphaFoldDB" id="A0A6P2CCM1"/>
<proteinExistence type="predicted"/>
<organism evidence="1 2">
    <name type="scientific">Rhodococcus rhodnii</name>
    <dbReference type="NCBI Taxonomy" id="38312"/>
    <lineage>
        <taxon>Bacteria</taxon>
        <taxon>Bacillati</taxon>
        <taxon>Actinomycetota</taxon>
        <taxon>Actinomycetes</taxon>
        <taxon>Mycobacteriales</taxon>
        <taxon>Nocardiaceae</taxon>
        <taxon>Rhodococcus</taxon>
    </lineage>
</organism>
<protein>
    <submittedName>
        <fullName evidence="1">Uncharacterized protein</fullName>
    </submittedName>
</protein>
<dbReference type="EMBL" id="QRCM01000001">
    <property type="protein sequence ID" value="TXG90295.1"/>
    <property type="molecule type" value="Genomic_DNA"/>
</dbReference>
<name>A0A6P2CCM1_9NOCA</name>
<evidence type="ECO:0000313" key="1">
    <source>
        <dbReference type="EMBL" id="TXG90295.1"/>
    </source>
</evidence>
<gene>
    <name evidence="1" type="ORF">DW322_08745</name>
</gene>
<dbReference type="Proteomes" id="UP000471120">
    <property type="component" value="Unassembled WGS sequence"/>
</dbReference>
<reference evidence="1 2" key="1">
    <citation type="submission" date="2018-07" db="EMBL/GenBank/DDBJ databases">
        <title>Genome sequence of Rhodococcus rhodnii ATCC 35071 from Rhodnius prolixus.</title>
        <authorList>
            <person name="Patel V."/>
            <person name="Vogel K.J."/>
        </authorList>
    </citation>
    <scope>NUCLEOTIDE SEQUENCE [LARGE SCALE GENOMIC DNA]</scope>
    <source>
        <strain evidence="1 2">ATCC 35071</strain>
    </source>
</reference>
<evidence type="ECO:0000313" key="2">
    <source>
        <dbReference type="Proteomes" id="UP000471120"/>
    </source>
</evidence>
<comment type="caution">
    <text evidence="1">The sequence shown here is derived from an EMBL/GenBank/DDBJ whole genome shotgun (WGS) entry which is preliminary data.</text>
</comment>
<sequence>MCVQSWQDCVDEERTCFRGADAALAAGWRPPARVITTREQLDALPVYSEIVPFGYRPSQMLLVKRRDGAFLALTPSRPKNGGVCLPVHVGLPATVLHDPSETS</sequence>